<protein>
    <submittedName>
        <fullName evidence="9">Outer membrane protein assembly factor</fullName>
    </submittedName>
</protein>
<name>A0A480AXV3_9BURK</name>
<sequence length="610" mass="65464">MLPGAATSAASGDTAPARPPSRPEFTLVVEAPTALRDLLLRHLDLARLQQLPDDERLGNAEFNRLVAAVPAQARELLQTEGYFDAQVTVLREDERVPDGRRTAVPGTVRVQVQPGAPTRVTALDLQPEGDLQRRIAAGEADALALQQALPAGGVLGLGQVFRNADWTATKQQLVNRLRSAGYAAASLQRSDASIDPDARSARLNVVLDSGPLFLAGPVQVSGLQHHDADMVQALAGFSPGAPLTEARLLEFQDRLQKTKLFNSVTVAVEPDPASAAAAPVRVRVVEALLQQATVGVGISANTGPRVTVEHTHRRVFGFPVVADNKLEWGRDSQSWSGDFSTHPGAGFYRNLLGVQIERVKSETDVVLSQRLRLGRTQDTPRIERLYFLELLRSRQADLPGTTGGVRSGGVPTTATALSANLHWVWRDLDSAILPTRGLSLALQTGAGQATQHGGPDGPFARLYGRLTGYLPLGERWYGTARVELGHIAHRSGVQVPDALGFRAGGDDSVRGYAYRSLAPTDAGGGTISGQRLLTASVEVARPIVPSIPSVWGALFIDAGRAVTDWRDYSPAWGYGAGIRWRSPIGPLRVDLAWADELKKLRLHFSVGIAF</sequence>
<evidence type="ECO:0000256" key="6">
    <source>
        <dbReference type="ARBA" id="ARBA00023237"/>
    </source>
</evidence>
<dbReference type="Pfam" id="PF01103">
    <property type="entry name" value="Omp85"/>
    <property type="match status" value="1"/>
</dbReference>
<evidence type="ECO:0000256" key="7">
    <source>
        <dbReference type="SAM" id="MobiDB-lite"/>
    </source>
</evidence>
<keyword evidence="2" id="KW-1134">Transmembrane beta strand</keyword>
<feature type="domain" description="Bacterial surface antigen (D15)" evidence="8">
    <location>
        <begin position="411"/>
        <end position="610"/>
    </location>
</feature>
<gene>
    <name evidence="9" type="ORF">AQPW35_41530</name>
</gene>
<evidence type="ECO:0000313" key="9">
    <source>
        <dbReference type="EMBL" id="GCL65072.1"/>
    </source>
</evidence>
<proteinExistence type="predicted"/>
<comment type="caution">
    <text evidence="9">The sequence shown here is derived from an EMBL/GenBank/DDBJ whole genome shotgun (WGS) entry which is preliminary data.</text>
</comment>
<dbReference type="Gene3D" id="2.40.160.50">
    <property type="entry name" value="membrane protein fhac: a member of the omp85/tpsb transporter family"/>
    <property type="match status" value="1"/>
</dbReference>
<reference evidence="10" key="1">
    <citation type="submission" date="2019-03" db="EMBL/GenBank/DDBJ databases">
        <title>Aquabacterium pictum sp.nov., the first bacteriochlorophyll a-containing freshwater bacterium in the genus Aquabacterium of the class Betaproteobacteria.</title>
        <authorList>
            <person name="Hirose S."/>
            <person name="Tank M."/>
            <person name="Hara E."/>
            <person name="Tamaki H."/>
            <person name="Takaichi S."/>
            <person name="Haruta S."/>
            <person name="Hanada S."/>
        </authorList>
    </citation>
    <scope>NUCLEOTIDE SEQUENCE [LARGE SCALE GENOMIC DNA]</scope>
    <source>
        <strain evidence="10">W35</strain>
    </source>
</reference>
<keyword evidence="4" id="KW-0732">Signal</keyword>
<feature type="region of interest" description="Disordered" evidence="7">
    <location>
        <begin position="1"/>
        <end position="24"/>
    </location>
</feature>
<comment type="subcellular location">
    <subcellularLocation>
        <location evidence="1">Membrane</location>
    </subcellularLocation>
</comment>
<evidence type="ECO:0000256" key="2">
    <source>
        <dbReference type="ARBA" id="ARBA00022452"/>
    </source>
</evidence>
<keyword evidence="3" id="KW-0812">Transmembrane</keyword>
<dbReference type="EMBL" id="BJCL01000013">
    <property type="protein sequence ID" value="GCL65072.1"/>
    <property type="molecule type" value="Genomic_DNA"/>
</dbReference>
<evidence type="ECO:0000313" key="10">
    <source>
        <dbReference type="Proteomes" id="UP000301751"/>
    </source>
</evidence>
<evidence type="ECO:0000256" key="4">
    <source>
        <dbReference type="ARBA" id="ARBA00022729"/>
    </source>
</evidence>
<dbReference type="Proteomes" id="UP000301751">
    <property type="component" value="Unassembled WGS sequence"/>
</dbReference>
<accession>A0A480AXV3</accession>
<evidence type="ECO:0000256" key="3">
    <source>
        <dbReference type="ARBA" id="ARBA00022692"/>
    </source>
</evidence>
<dbReference type="InterPro" id="IPR039910">
    <property type="entry name" value="D15-like"/>
</dbReference>
<dbReference type="InterPro" id="IPR000184">
    <property type="entry name" value="Bac_surfAg_D15"/>
</dbReference>
<dbReference type="GO" id="GO:0019867">
    <property type="term" value="C:outer membrane"/>
    <property type="evidence" value="ECO:0007669"/>
    <property type="project" value="InterPro"/>
</dbReference>
<evidence type="ECO:0000259" key="8">
    <source>
        <dbReference type="Pfam" id="PF01103"/>
    </source>
</evidence>
<keyword evidence="5" id="KW-0472">Membrane</keyword>
<keyword evidence="10" id="KW-1185">Reference proteome</keyword>
<dbReference type="Gene3D" id="3.10.20.310">
    <property type="entry name" value="membrane protein fhac"/>
    <property type="match status" value="2"/>
</dbReference>
<dbReference type="PANTHER" id="PTHR12815">
    <property type="entry name" value="SORTING AND ASSEMBLY MACHINERY SAMM50 PROTEIN FAMILY MEMBER"/>
    <property type="match status" value="1"/>
</dbReference>
<evidence type="ECO:0000256" key="5">
    <source>
        <dbReference type="ARBA" id="ARBA00023136"/>
    </source>
</evidence>
<evidence type="ECO:0000256" key="1">
    <source>
        <dbReference type="ARBA" id="ARBA00004370"/>
    </source>
</evidence>
<feature type="compositionally biased region" description="Low complexity" evidence="7">
    <location>
        <begin position="1"/>
        <end position="16"/>
    </location>
</feature>
<keyword evidence="6" id="KW-0998">Cell outer membrane</keyword>
<dbReference type="PANTHER" id="PTHR12815:SF47">
    <property type="entry name" value="TRANSLOCATION AND ASSEMBLY MODULE SUBUNIT TAMA"/>
    <property type="match status" value="1"/>
</dbReference>
<dbReference type="AlphaFoldDB" id="A0A480AXV3"/>
<organism evidence="9 10">
    <name type="scientific">Pseudaquabacterium pictum</name>
    <dbReference type="NCBI Taxonomy" id="2315236"/>
    <lineage>
        <taxon>Bacteria</taxon>
        <taxon>Pseudomonadati</taxon>
        <taxon>Pseudomonadota</taxon>
        <taxon>Betaproteobacteria</taxon>
        <taxon>Burkholderiales</taxon>
        <taxon>Sphaerotilaceae</taxon>
        <taxon>Pseudaquabacterium</taxon>
    </lineage>
</organism>